<accession>A0A1V9DYR8</accession>
<sequence>MAKKTNPNKPTEIPTPEKPEITPETVPSKPIGPFEEPEIVPEDDPGGTSPSEIPVPEPEEEPGKQDEPISPQ</sequence>
<evidence type="ECO:0000313" key="3">
    <source>
        <dbReference type="Proteomes" id="UP000192610"/>
    </source>
</evidence>
<protein>
    <submittedName>
        <fullName evidence="2">Uncharacterized protein</fullName>
    </submittedName>
</protein>
<feature type="compositionally biased region" description="Basic and acidic residues" evidence="1">
    <location>
        <begin position="61"/>
        <end position="72"/>
    </location>
</feature>
<feature type="region of interest" description="Disordered" evidence="1">
    <location>
        <begin position="1"/>
        <end position="72"/>
    </location>
</feature>
<dbReference type="Proteomes" id="UP000192610">
    <property type="component" value="Unassembled WGS sequence"/>
</dbReference>
<feature type="compositionally biased region" description="Low complexity" evidence="1">
    <location>
        <begin position="1"/>
        <end position="14"/>
    </location>
</feature>
<gene>
    <name evidence="2" type="ORF">A4H97_19060</name>
</gene>
<proteinExistence type="predicted"/>
<reference evidence="3" key="1">
    <citation type="submission" date="2016-04" db="EMBL/GenBank/DDBJ databases">
        <authorList>
            <person name="Chen L."/>
            <person name="Zhuang W."/>
            <person name="Wang G."/>
        </authorList>
    </citation>
    <scope>NUCLEOTIDE SEQUENCE [LARGE SCALE GENOMIC DNA]</scope>
    <source>
        <strain evidence="3">17621</strain>
    </source>
</reference>
<evidence type="ECO:0000256" key="1">
    <source>
        <dbReference type="SAM" id="MobiDB-lite"/>
    </source>
</evidence>
<organism evidence="2 3">
    <name type="scientific">Niastella yeongjuensis</name>
    <dbReference type="NCBI Taxonomy" id="354355"/>
    <lineage>
        <taxon>Bacteria</taxon>
        <taxon>Pseudomonadati</taxon>
        <taxon>Bacteroidota</taxon>
        <taxon>Chitinophagia</taxon>
        <taxon>Chitinophagales</taxon>
        <taxon>Chitinophagaceae</taxon>
        <taxon>Niastella</taxon>
    </lineage>
</organism>
<feature type="compositionally biased region" description="Acidic residues" evidence="1">
    <location>
        <begin position="35"/>
        <end position="45"/>
    </location>
</feature>
<dbReference type="EMBL" id="LVXG01000082">
    <property type="protein sequence ID" value="OQP38815.1"/>
    <property type="molecule type" value="Genomic_DNA"/>
</dbReference>
<name>A0A1V9DYR8_9BACT</name>
<dbReference type="AlphaFoldDB" id="A0A1V9DYR8"/>
<dbReference type="RefSeq" id="WP_081204823.1">
    <property type="nucleotide sequence ID" value="NZ_FOCZ01000004.1"/>
</dbReference>
<dbReference type="STRING" id="354355.SAMN05660816_02590"/>
<keyword evidence="3" id="KW-1185">Reference proteome</keyword>
<comment type="caution">
    <text evidence="2">The sequence shown here is derived from an EMBL/GenBank/DDBJ whole genome shotgun (WGS) entry which is preliminary data.</text>
</comment>
<evidence type="ECO:0000313" key="2">
    <source>
        <dbReference type="EMBL" id="OQP38815.1"/>
    </source>
</evidence>